<dbReference type="GO" id="GO:0016020">
    <property type="term" value="C:membrane"/>
    <property type="evidence" value="ECO:0007669"/>
    <property type="project" value="UniProtKB-SubCell"/>
</dbReference>
<evidence type="ECO:0000256" key="2">
    <source>
        <dbReference type="ARBA" id="ARBA00006920"/>
    </source>
</evidence>
<evidence type="ECO:0000256" key="1">
    <source>
        <dbReference type="ARBA" id="ARBA00004141"/>
    </source>
</evidence>
<name>A0A5M6D8N7_9BACT</name>
<dbReference type="PANTHER" id="PTHR31462">
    <property type="entry name" value="ENDOSOMAL/LYSOSOMAL POTASSIUM CHANNEL TMEM175"/>
    <property type="match status" value="1"/>
</dbReference>
<gene>
    <name evidence="14" type="ORF">FYK55_14210</name>
</gene>
<dbReference type="RefSeq" id="WP_150077100.1">
    <property type="nucleotide sequence ID" value="NZ_VWOX01000007.1"/>
</dbReference>
<evidence type="ECO:0000256" key="4">
    <source>
        <dbReference type="ARBA" id="ARBA00022538"/>
    </source>
</evidence>
<evidence type="ECO:0000256" key="3">
    <source>
        <dbReference type="ARBA" id="ARBA00022448"/>
    </source>
</evidence>
<dbReference type="GO" id="GO:0015252">
    <property type="term" value="F:proton channel activity"/>
    <property type="evidence" value="ECO:0007669"/>
    <property type="project" value="InterPro"/>
</dbReference>
<dbReference type="PANTHER" id="PTHR31462:SF5">
    <property type="entry name" value="ENDOSOMAL_LYSOSOMAL PROTON CHANNEL TMEM175"/>
    <property type="match status" value="1"/>
</dbReference>
<evidence type="ECO:0000256" key="11">
    <source>
        <dbReference type="ARBA" id="ARBA00023303"/>
    </source>
</evidence>
<keyword evidence="8 13" id="KW-1133">Transmembrane helix</keyword>
<evidence type="ECO:0000256" key="12">
    <source>
        <dbReference type="ARBA" id="ARBA00034430"/>
    </source>
</evidence>
<accession>A0A5M6D8N7</accession>
<comment type="similarity">
    <text evidence="2">Belongs to the TMEM175 family.</text>
</comment>
<proteinExistence type="inferred from homology"/>
<evidence type="ECO:0000256" key="7">
    <source>
        <dbReference type="ARBA" id="ARBA00022958"/>
    </source>
</evidence>
<feature type="transmembrane region" description="Helical" evidence="13">
    <location>
        <begin position="7"/>
        <end position="30"/>
    </location>
</feature>
<dbReference type="Pfam" id="PF06736">
    <property type="entry name" value="TMEM175"/>
    <property type="match status" value="1"/>
</dbReference>
<evidence type="ECO:0000256" key="9">
    <source>
        <dbReference type="ARBA" id="ARBA00023065"/>
    </source>
</evidence>
<keyword evidence="3" id="KW-0813">Transport</keyword>
<evidence type="ECO:0000256" key="13">
    <source>
        <dbReference type="SAM" id="Phobius"/>
    </source>
</evidence>
<dbReference type="InterPro" id="IPR010617">
    <property type="entry name" value="TMEM175-like"/>
</dbReference>
<feature type="transmembrane region" description="Helical" evidence="13">
    <location>
        <begin position="80"/>
        <end position="101"/>
    </location>
</feature>
<reference evidence="14 15" key="1">
    <citation type="submission" date="2019-08" db="EMBL/GenBank/DDBJ databases">
        <authorList>
            <person name="Dhanesh K."/>
            <person name="Kumar G."/>
            <person name="Sasikala C."/>
            <person name="Venkata Ramana C."/>
        </authorList>
    </citation>
    <scope>NUCLEOTIDE SEQUENCE [LARGE SCALE GENOMIC DNA]</scope>
    <source>
        <strain evidence="14 15">JC645</strain>
    </source>
</reference>
<evidence type="ECO:0000256" key="8">
    <source>
        <dbReference type="ARBA" id="ARBA00022989"/>
    </source>
</evidence>
<keyword evidence="11" id="KW-0407">Ion channel</keyword>
<feature type="transmembrane region" description="Helical" evidence="13">
    <location>
        <begin position="50"/>
        <end position="73"/>
    </location>
</feature>
<evidence type="ECO:0000256" key="10">
    <source>
        <dbReference type="ARBA" id="ARBA00023136"/>
    </source>
</evidence>
<keyword evidence="7" id="KW-0630">Potassium</keyword>
<feature type="transmembrane region" description="Helical" evidence="13">
    <location>
        <begin position="113"/>
        <end position="133"/>
    </location>
</feature>
<dbReference type="GO" id="GO:0005267">
    <property type="term" value="F:potassium channel activity"/>
    <property type="evidence" value="ECO:0007669"/>
    <property type="project" value="UniProtKB-KW"/>
</dbReference>
<evidence type="ECO:0000313" key="15">
    <source>
        <dbReference type="Proteomes" id="UP000324479"/>
    </source>
</evidence>
<keyword evidence="6" id="KW-0631">Potassium channel</keyword>
<evidence type="ECO:0000256" key="5">
    <source>
        <dbReference type="ARBA" id="ARBA00022692"/>
    </source>
</evidence>
<comment type="caution">
    <text evidence="14">The sequence shown here is derived from an EMBL/GenBank/DDBJ whole genome shotgun (WGS) entry which is preliminary data.</text>
</comment>
<evidence type="ECO:0000256" key="6">
    <source>
        <dbReference type="ARBA" id="ARBA00022826"/>
    </source>
</evidence>
<keyword evidence="9" id="KW-0406">Ion transport</keyword>
<dbReference type="EMBL" id="VWOX01000007">
    <property type="protein sequence ID" value="KAA5542682.1"/>
    <property type="molecule type" value="Genomic_DNA"/>
</dbReference>
<keyword evidence="15" id="KW-1185">Reference proteome</keyword>
<comment type="subcellular location">
    <subcellularLocation>
        <location evidence="1">Membrane</location>
        <topology evidence="1">Multi-pass membrane protein</topology>
    </subcellularLocation>
</comment>
<sequence length="207" mass="23270">MFKPERVGAFCDGVIAVSITILVLGIQVPSSTKVPEKELLAFLNESLLPIHGYVTSFFLIGTYWVQHFAIFHYINRVDKFFIALNGVFLLCVTFVSFPTGLQVTYRNDELAMILYALTQAMCGLSLMAIWSYATRGHRLIGEQVTEEVIASMQKRIFYTPLVSLLAIALSFVNLNAARIIFLAIPLSCFTHRVVDDGWSEPDHRSND</sequence>
<dbReference type="Proteomes" id="UP000324479">
    <property type="component" value="Unassembled WGS sequence"/>
</dbReference>
<dbReference type="AlphaFoldDB" id="A0A5M6D8N7"/>
<organism evidence="14 15">
    <name type="scientific">Roseiconus nitratireducens</name>
    <dbReference type="NCBI Taxonomy" id="2605748"/>
    <lineage>
        <taxon>Bacteria</taxon>
        <taxon>Pseudomonadati</taxon>
        <taxon>Planctomycetota</taxon>
        <taxon>Planctomycetia</taxon>
        <taxon>Pirellulales</taxon>
        <taxon>Pirellulaceae</taxon>
        <taxon>Roseiconus</taxon>
    </lineage>
</organism>
<feature type="transmembrane region" description="Helical" evidence="13">
    <location>
        <begin position="161"/>
        <end position="184"/>
    </location>
</feature>
<keyword evidence="10 13" id="KW-0472">Membrane</keyword>
<evidence type="ECO:0000313" key="14">
    <source>
        <dbReference type="EMBL" id="KAA5542682.1"/>
    </source>
</evidence>
<keyword evidence="4" id="KW-0633">Potassium transport</keyword>
<keyword evidence="5 13" id="KW-0812">Transmembrane</keyword>
<protein>
    <submittedName>
        <fullName evidence="14">DUF1211 domain-containing protein</fullName>
    </submittedName>
</protein>
<comment type="catalytic activity">
    <reaction evidence="12">
        <text>K(+)(in) = K(+)(out)</text>
        <dbReference type="Rhea" id="RHEA:29463"/>
        <dbReference type="ChEBI" id="CHEBI:29103"/>
    </reaction>
</comment>